<name>A0A7H9E092_ANAPH</name>
<organism evidence="1 2">
    <name type="scientific">Anaplasma phagocytophilum str. Norway variant1</name>
    <dbReference type="NCBI Taxonomy" id="1392506"/>
    <lineage>
        <taxon>Bacteria</taxon>
        <taxon>Pseudomonadati</taxon>
        <taxon>Pseudomonadota</taxon>
        <taxon>Alphaproteobacteria</taxon>
        <taxon>Rickettsiales</taxon>
        <taxon>Anaplasmataceae</taxon>
        <taxon>Anaplasma</taxon>
        <taxon>phagocytophilum group</taxon>
    </lineage>
</organism>
<gene>
    <name evidence="1" type="ORF">O998_02815</name>
</gene>
<dbReference type="EMBL" id="CP046639">
    <property type="protein sequence ID" value="QLL66736.1"/>
    <property type="molecule type" value="Genomic_DNA"/>
</dbReference>
<evidence type="ECO:0000313" key="1">
    <source>
        <dbReference type="EMBL" id="QLL66736.1"/>
    </source>
</evidence>
<protein>
    <submittedName>
        <fullName evidence="1">Uncharacterized protein</fullName>
    </submittedName>
</protein>
<evidence type="ECO:0000313" key="2">
    <source>
        <dbReference type="Proteomes" id="UP000510938"/>
    </source>
</evidence>
<dbReference type="AlphaFoldDB" id="A0A7H9E092"/>
<proteinExistence type="predicted"/>
<accession>A0A7H9E092</accession>
<dbReference type="Proteomes" id="UP000510938">
    <property type="component" value="Chromosome"/>
</dbReference>
<sequence length="64" mass="7296">MEISSPKINKQVCVTKHANGQPTSFGKHWERTEESGNDARIAVYVAVKYTEMEQEQAMEVLRTL</sequence>
<reference evidence="1 2" key="1">
    <citation type="submission" date="2019-12" db="EMBL/GenBank/DDBJ databases">
        <title>A sheep strain of Anaplasma phagocytophilum contains multiple genomes.</title>
        <authorList>
            <person name="Barbet A.F."/>
            <person name="Crosby F.L."/>
            <person name="Eskeland S."/>
            <person name="Stuen S."/>
            <person name="Granquist E.G."/>
            <person name="Munderloh U.G."/>
        </authorList>
    </citation>
    <scope>NUCLEOTIDE SEQUENCE [LARGE SCALE GENOMIC DNA]</scope>
    <source>
        <strain evidence="1 2">Norway Variant 1</strain>
    </source>
</reference>